<dbReference type="FunFam" id="3.90.550.10:FF:000101">
    <property type="entry name" value="Probable glycosyltransferase 5"/>
    <property type="match status" value="1"/>
</dbReference>
<name>A0A8T0JEF4_CERPU</name>
<proteinExistence type="inferred from homology"/>
<evidence type="ECO:0000256" key="1">
    <source>
        <dbReference type="ARBA" id="ARBA00004323"/>
    </source>
</evidence>
<dbReference type="PANTHER" id="PTHR31311:SF44">
    <property type="entry name" value="GLYCOSYLTRANSFERASE 2-RELATED"/>
    <property type="match status" value="1"/>
</dbReference>
<dbReference type="Proteomes" id="UP000822688">
    <property type="component" value="Chromosome 1"/>
</dbReference>
<dbReference type="InterPro" id="IPR008630">
    <property type="entry name" value="Glyco_trans_34"/>
</dbReference>
<comment type="similarity">
    <text evidence="2">Belongs to the glycosyltransferase 34 family.</text>
</comment>
<dbReference type="PANTHER" id="PTHR31311">
    <property type="entry name" value="XYLOGLUCAN 6-XYLOSYLTRANSFERASE 5-RELATED-RELATED"/>
    <property type="match status" value="1"/>
</dbReference>
<comment type="subcellular location">
    <subcellularLocation>
        <location evidence="1">Golgi apparatus membrane</location>
        <topology evidence="1">Single-pass type II membrane protein</topology>
    </subcellularLocation>
</comment>
<keyword evidence="10" id="KW-0325">Glycoprotein</keyword>
<keyword evidence="6" id="KW-0735">Signal-anchor</keyword>
<evidence type="ECO:0000256" key="5">
    <source>
        <dbReference type="ARBA" id="ARBA00022692"/>
    </source>
</evidence>
<evidence type="ECO:0000313" key="11">
    <source>
        <dbReference type="EMBL" id="KAG0593238.1"/>
    </source>
</evidence>
<dbReference type="EMBL" id="CM026421">
    <property type="protein sequence ID" value="KAG0593238.1"/>
    <property type="molecule type" value="Genomic_DNA"/>
</dbReference>
<accession>A0A8T0JEF4</accession>
<evidence type="ECO:0000256" key="3">
    <source>
        <dbReference type="ARBA" id="ARBA00022676"/>
    </source>
</evidence>
<comment type="caution">
    <text evidence="11">The sequence shown here is derived from an EMBL/GenBank/DDBJ whole genome shotgun (WGS) entry which is preliminary data.</text>
</comment>
<gene>
    <name evidence="11" type="ORF">KC19_1G314500</name>
</gene>
<protein>
    <submittedName>
        <fullName evidence="11">Uncharacterized protein</fullName>
    </submittedName>
</protein>
<dbReference type="GO" id="GO:0000139">
    <property type="term" value="C:Golgi membrane"/>
    <property type="evidence" value="ECO:0007669"/>
    <property type="project" value="UniProtKB-SubCell"/>
</dbReference>
<dbReference type="Gene3D" id="3.90.550.10">
    <property type="entry name" value="Spore Coat Polysaccharide Biosynthesis Protein SpsA, Chain A"/>
    <property type="match status" value="1"/>
</dbReference>
<evidence type="ECO:0000256" key="10">
    <source>
        <dbReference type="ARBA" id="ARBA00023180"/>
    </source>
</evidence>
<evidence type="ECO:0000256" key="6">
    <source>
        <dbReference type="ARBA" id="ARBA00022968"/>
    </source>
</evidence>
<evidence type="ECO:0000256" key="7">
    <source>
        <dbReference type="ARBA" id="ARBA00022989"/>
    </source>
</evidence>
<keyword evidence="5" id="KW-0812">Transmembrane</keyword>
<evidence type="ECO:0000256" key="4">
    <source>
        <dbReference type="ARBA" id="ARBA00022679"/>
    </source>
</evidence>
<evidence type="ECO:0000256" key="9">
    <source>
        <dbReference type="ARBA" id="ARBA00023136"/>
    </source>
</evidence>
<evidence type="ECO:0000313" key="12">
    <source>
        <dbReference type="Proteomes" id="UP000822688"/>
    </source>
</evidence>
<sequence length="420" mass="47743">MASMKEKSGSTASVSAASGGTNPGFFSGKTLHKTMHNSRITILCGIVTILVLRGTIGSGVDKRNAFRDLVEEEFEEIEVEWDPAVPFRLGAKITNWDEQRERWIANHPGANTNLQGKERMLLVTGSQPKQCDNPMGNFQLVKALKNKIDYCRLHDIDIFYNIAHLDIEMAGFWAKLPLLRKLLIAHPEVEWIWWMDSDALFTDMTFEIPIEKYKGYNMVLHGEEDKVFDQKSWLGLNTGSFLFRNCQWSLDLLEVWAQMGPKGAVRAEAGKLLTATLAGRPAFEADDQSALVYFLATDRERWGSKVFLEHSYCLHGYWVMLVERFEELMQFGSPGGGGSEQYRWPFVTHFVGCKPCGSDRGKDSYATDRCLKHMERAFNFADNQVLEHYGFQHPTLNTARIHSIRNETSDPLGVFNLVTR</sequence>
<dbReference type="GO" id="GO:0016757">
    <property type="term" value="F:glycosyltransferase activity"/>
    <property type="evidence" value="ECO:0007669"/>
    <property type="project" value="UniProtKB-KW"/>
</dbReference>
<keyword evidence="12" id="KW-1185">Reference proteome</keyword>
<dbReference type="Pfam" id="PF05637">
    <property type="entry name" value="Glyco_transf_34"/>
    <property type="match status" value="1"/>
</dbReference>
<reference evidence="11" key="1">
    <citation type="submission" date="2020-06" db="EMBL/GenBank/DDBJ databases">
        <title>WGS assembly of Ceratodon purpureus strain R40.</title>
        <authorList>
            <person name="Carey S.B."/>
            <person name="Jenkins J."/>
            <person name="Shu S."/>
            <person name="Lovell J.T."/>
            <person name="Sreedasyam A."/>
            <person name="Maumus F."/>
            <person name="Tiley G.P."/>
            <person name="Fernandez-Pozo N."/>
            <person name="Barry K."/>
            <person name="Chen C."/>
            <person name="Wang M."/>
            <person name="Lipzen A."/>
            <person name="Daum C."/>
            <person name="Saski C.A."/>
            <person name="Payton A.C."/>
            <person name="Mcbreen J.C."/>
            <person name="Conrad R.E."/>
            <person name="Kollar L.M."/>
            <person name="Olsson S."/>
            <person name="Huttunen S."/>
            <person name="Landis J.B."/>
            <person name="Wickett N.J."/>
            <person name="Johnson M.G."/>
            <person name="Rensing S.A."/>
            <person name="Grimwood J."/>
            <person name="Schmutz J."/>
            <person name="Mcdaniel S.F."/>
        </authorList>
    </citation>
    <scope>NUCLEOTIDE SEQUENCE</scope>
    <source>
        <strain evidence="11">R40</strain>
    </source>
</reference>
<evidence type="ECO:0000256" key="2">
    <source>
        <dbReference type="ARBA" id="ARBA00005664"/>
    </source>
</evidence>
<keyword evidence="9" id="KW-0472">Membrane</keyword>
<dbReference type="InterPro" id="IPR029044">
    <property type="entry name" value="Nucleotide-diphossugar_trans"/>
</dbReference>
<keyword evidence="7" id="KW-1133">Transmembrane helix</keyword>
<keyword evidence="4" id="KW-0808">Transferase</keyword>
<keyword evidence="8" id="KW-0333">Golgi apparatus</keyword>
<dbReference type="AlphaFoldDB" id="A0A8T0JEF4"/>
<evidence type="ECO:0000256" key="8">
    <source>
        <dbReference type="ARBA" id="ARBA00023034"/>
    </source>
</evidence>
<keyword evidence="3" id="KW-0328">Glycosyltransferase</keyword>
<organism evidence="11 12">
    <name type="scientific">Ceratodon purpureus</name>
    <name type="common">Fire moss</name>
    <name type="synonym">Dicranum purpureum</name>
    <dbReference type="NCBI Taxonomy" id="3225"/>
    <lineage>
        <taxon>Eukaryota</taxon>
        <taxon>Viridiplantae</taxon>
        <taxon>Streptophyta</taxon>
        <taxon>Embryophyta</taxon>
        <taxon>Bryophyta</taxon>
        <taxon>Bryophytina</taxon>
        <taxon>Bryopsida</taxon>
        <taxon>Dicranidae</taxon>
        <taxon>Pseudoditrichales</taxon>
        <taxon>Ditrichaceae</taxon>
        <taxon>Ceratodon</taxon>
    </lineage>
</organism>
<dbReference type="OrthoDB" id="407658at2759"/>